<evidence type="ECO:0000313" key="4">
    <source>
        <dbReference type="Proteomes" id="UP001154252"/>
    </source>
</evidence>
<reference evidence="3" key="1">
    <citation type="submission" date="2021-07" db="EMBL/GenBank/DDBJ databases">
        <authorList>
            <person name="Branca A.L. A."/>
        </authorList>
    </citation>
    <scope>NUCLEOTIDE SEQUENCE</scope>
</reference>
<sequence length="312" mass="32859">MPSTIVAFHFPLNDFTSSQEPVLLLIPPLIIYCNHSHLLPNYLTLNYLHWVPTRKYSSSAPTPPRIGAVILQTAFLNHTNRCCKMSSYFTSLTTSSAISGLGSRLTNLRRAITLGDEGDDPDNEDCSHISNALRAYYTEKGRPFPPWLPQDPKGPAPTPAQSRPIATSQLPSGGYNQGPPANPNSGRSGGLGDLWGDSPTSQSSVPQTASLRRGRGGTAPPLASANSAPPGSVSQSRSPAGSGTSSPSGARPLPSQRAGSHQSSQSRPNLDRAGSGGGSAQERLRARLQGGRSPSPNVDPSVRKPVGVSGRR</sequence>
<feature type="compositionally biased region" description="Low complexity" evidence="1">
    <location>
        <begin position="219"/>
        <end position="252"/>
    </location>
</feature>
<feature type="compositionally biased region" description="Polar residues" evidence="1">
    <location>
        <begin position="159"/>
        <end position="171"/>
    </location>
</feature>
<protein>
    <recommendedName>
        <fullName evidence="2">Mso1 N-terminal domain-containing protein</fullName>
    </recommendedName>
</protein>
<dbReference type="OrthoDB" id="2683368at2759"/>
<feature type="region of interest" description="Disordered" evidence="1">
    <location>
        <begin position="142"/>
        <end position="312"/>
    </location>
</feature>
<keyword evidence="4" id="KW-1185">Reference proteome</keyword>
<feature type="compositionally biased region" description="Pro residues" evidence="1">
    <location>
        <begin position="143"/>
        <end position="158"/>
    </location>
</feature>
<dbReference type="InterPro" id="IPR028095">
    <property type="entry name" value="Mso1_N_dom"/>
</dbReference>
<evidence type="ECO:0000256" key="1">
    <source>
        <dbReference type="SAM" id="MobiDB-lite"/>
    </source>
</evidence>
<comment type="caution">
    <text evidence="3">The sequence shown here is derived from an EMBL/GenBank/DDBJ whole genome shotgun (WGS) entry which is preliminary data.</text>
</comment>
<accession>A0A9W4KF92</accession>
<feature type="compositionally biased region" description="Polar residues" evidence="1">
    <location>
        <begin position="198"/>
        <end position="210"/>
    </location>
</feature>
<name>A0A9W4KF92_9EURO</name>
<gene>
    <name evidence="3" type="ORF">PEGY_LOCUS4478</name>
</gene>
<feature type="compositionally biased region" description="Polar residues" evidence="1">
    <location>
        <begin position="257"/>
        <end position="268"/>
    </location>
</feature>
<proteinExistence type="predicted"/>
<dbReference type="Pfam" id="PF14475">
    <property type="entry name" value="Mso1_Sec1_bdg"/>
    <property type="match status" value="1"/>
</dbReference>
<feature type="domain" description="Mso1 N-terminal" evidence="2">
    <location>
        <begin position="112"/>
        <end position="148"/>
    </location>
</feature>
<dbReference type="AlphaFoldDB" id="A0A9W4KF92"/>
<dbReference type="EMBL" id="CAJVRC010000859">
    <property type="protein sequence ID" value="CAG8896712.1"/>
    <property type="molecule type" value="Genomic_DNA"/>
</dbReference>
<evidence type="ECO:0000313" key="3">
    <source>
        <dbReference type="EMBL" id="CAG8896712.1"/>
    </source>
</evidence>
<dbReference type="Proteomes" id="UP001154252">
    <property type="component" value="Unassembled WGS sequence"/>
</dbReference>
<evidence type="ECO:0000259" key="2">
    <source>
        <dbReference type="Pfam" id="PF14475"/>
    </source>
</evidence>
<organism evidence="3 4">
    <name type="scientific">Penicillium egyptiacum</name>
    <dbReference type="NCBI Taxonomy" id="1303716"/>
    <lineage>
        <taxon>Eukaryota</taxon>
        <taxon>Fungi</taxon>
        <taxon>Dikarya</taxon>
        <taxon>Ascomycota</taxon>
        <taxon>Pezizomycotina</taxon>
        <taxon>Eurotiomycetes</taxon>
        <taxon>Eurotiomycetidae</taxon>
        <taxon>Eurotiales</taxon>
        <taxon>Aspergillaceae</taxon>
        <taxon>Penicillium</taxon>
    </lineage>
</organism>